<dbReference type="EMBL" id="FRAI01000014">
    <property type="protein sequence ID" value="SHK05239.1"/>
    <property type="molecule type" value="Genomic_DNA"/>
</dbReference>
<evidence type="ECO:0000256" key="1">
    <source>
        <dbReference type="SAM" id="Phobius"/>
    </source>
</evidence>
<name>A0A1M6PB93_9FIRM</name>
<dbReference type="Proteomes" id="UP000243547">
    <property type="component" value="Unassembled WGS sequence"/>
</dbReference>
<feature type="transmembrane region" description="Helical" evidence="1">
    <location>
        <begin position="12"/>
        <end position="32"/>
    </location>
</feature>
<feature type="transmembrane region" description="Helical" evidence="1">
    <location>
        <begin position="229"/>
        <end position="250"/>
    </location>
</feature>
<dbReference type="OrthoDB" id="5189031at2"/>
<dbReference type="PANTHER" id="PTHR33802:SF2">
    <property type="entry name" value="EF-HAND DOMAIN-CONTAINING PROTEIN"/>
    <property type="match status" value="1"/>
</dbReference>
<keyword evidence="1" id="KW-0472">Membrane</keyword>
<feature type="transmembrane region" description="Helical" evidence="1">
    <location>
        <begin position="108"/>
        <end position="126"/>
    </location>
</feature>
<sequence length="263" mass="29448">MERKKKAWISGIFLILTLVVNGLGAVGFINGLSQKEVSDLYPTLITPSPSTFGIWSVIYGLIILTVIMMIIKHDDHYYGKAIDKISSLFWLSSGLNMLWIVLFAYNLIFLSTVVIFALLLTVIFIVKGVGQLQTQRRFLLPVTFGLYSGWLMIATVVNITLWLVKIQWTGFGISPEVWAIIILLISVVLTGVVLLDIKNGIFPLPIAWAYFGIYNNLLSPDGYNNQYSVLPYVALLGSALLIGLAAIQLYKNRYCSMPIKKEY</sequence>
<keyword evidence="3" id="KW-1185">Reference proteome</keyword>
<feature type="transmembrane region" description="Helical" evidence="1">
    <location>
        <begin position="176"/>
        <end position="195"/>
    </location>
</feature>
<dbReference type="PANTHER" id="PTHR33802">
    <property type="entry name" value="SI:CH211-161H7.5-RELATED"/>
    <property type="match status" value="1"/>
</dbReference>
<proteinExistence type="predicted"/>
<dbReference type="RefSeq" id="WP_072907403.1">
    <property type="nucleotide sequence ID" value="NZ_FRAI01000014.1"/>
</dbReference>
<feature type="transmembrane region" description="Helical" evidence="1">
    <location>
        <begin position="200"/>
        <end position="217"/>
    </location>
</feature>
<dbReference type="InterPro" id="IPR038330">
    <property type="entry name" value="TspO/MBR-related_sf"/>
</dbReference>
<evidence type="ECO:0000313" key="2">
    <source>
        <dbReference type="EMBL" id="SHK05239.1"/>
    </source>
</evidence>
<dbReference type="Gene3D" id="1.20.1260.100">
    <property type="entry name" value="TspO/MBR protein"/>
    <property type="match status" value="1"/>
</dbReference>
<feature type="transmembrane region" description="Helical" evidence="1">
    <location>
        <begin position="52"/>
        <end position="71"/>
    </location>
</feature>
<reference evidence="3" key="1">
    <citation type="submission" date="2016-11" db="EMBL/GenBank/DDBJ databases">
        <authorList>
            <person name="Varghese N."/>
            <person name="Submissions S."/>
        </authorList>
    </citation>
    <scope>NUCLEOTIDE SEQUENCE [LARGE SCALE GENOMIC DNA]</scope>
    <source>
        <strain evidence="3">DSM 14826</strain>
    </source>
</reference>
<keyword evidence="1" id="KW-0812">Transmembrane</keyword>
<protein>
    <submittedName>
        <fullName evidence="2">TspO and MBR related proteins</fullName>
    </submittedName>
</protein>
<dbReference type="STRING" id="1120989.SAMN02745227_01388"/>
<gene>
    <name evidence="2" type="ORF">SAMN02745227_01388</name>
</gene>
<evidence type="ECO:0000313" key="3">
    <source>
        <dbReference type="Proteomes" id="UP000243547"/>
    </source>
</evidence>
<feature type="transmembrane region" description="Helical" evidence="1">
    <location>
        <begin position="138"/>
        <end position="164"/>
    </location>
</feature>
<keyword evidence="1" id="KW-1133">Transmembrane helix</keyword>
<organism evidence="2 3">
    <name type="scientific">Anaerobranca californiensis DSM 14826</name>
    <dbReference type="NCBI Taxonomy" id="1120989"/>
    <lineage>
        <taxon>Bacteria</taxon>
        <taxon>Bacillati</taxon>
        <taxon>Bacillota</taxon>
        <taxon>Clostridia</taxon>
        <taxon>Eubacteriales</taxon>
        <taxon>Proteinivoracaceae</taxon>
        <taxon>Anaerobranca</taxon>
    </lineage>
</organism>
<accession>A0A1M6PB93</accession>
<feature type="transmembrane region" description="Helical" evidence="1">
    <location>
        <begin position="83"/>
        <end position="102"/>
    </location>
</feature>
<dbReference type="AlphaFoldDB" id="A0A1M6PB93"/>